<gene>
    <name evidence="9" type="ORF">MAUB_03890</name>
</gene>
<feature type="transmembrane region" description="Helical" evidence="7">
    <location>
        <begin position="997"/>
        <end position="1018"/>
    </location>
</feature>
<keyword evidence="4 7" id="KW-0812">Transmembrane</keyword>
<evidence type="ECO:0000256" key="2">
    <source>
        <dbReference type="ARBA" id="ARBA00010157"/>
    </source>
</evidence>
<evidence type="ECO:0000256" key="6">
    <source>
        <dbReference type="ARBA" id="ARBA00023136"/>
    </source>
</evidence>
<feature type="transmembrane region" description="Helical" evidence="7">
    <location>
        <begin position="70"/>
        <end position="91"/>
    </location>
</feature>
<dbReference type="Gene3D" id="1.20.1640.10">
    <property type="entry name" value="Multidrug efflux transporter AcrB transmembrane domain"/>
    <property type="match status" value="2"/>
</dbReference>
<dbReference type="PANTHER" id="PTHR33406:SF6">
    <property type="entry name" value="MEMBRANE PROTEIN YDGH-RELATED"/>
    <property type="match status" value="1"/>
</dbReference>
<feature type="transmembrane region" description="Helical" evidence="7">
    <location>
        <begin position="899"/>
        <end position="924"/>
    </location>
</feature>
<dbReference type="SUPFAM" id="SSF82866">
    <property type="entry name" value="Multidrug efflux transporter AcrB transmembrane domain"/>
    <property type="match status" value="2"/>
</dbReference>
<evidence type="ECO:0000313" key="9">
    <source>
        <dbReference type="EMBL" id="BBX82516.1"/>
    </source>
</evidence>
<comment type="subcellular location">
    <subcellularLocation>
        <location evidence="1">Cell membrane</location>
        <topology evidence="1">Multi-pass membrane protein</topology>
    </subcellularLocation>
</comment>
<proteinExistence type="inferred from homology"/>
<keyword evidence="6 7" id="KW-0472">Membrane</keyword>
<keyword evidence="3" id="KW-1003">Cell membrane</keyword>
<dbReference type="InterPro" id="IPR004869">
    <property type="entry name" value="MMPL_dom"/>
</dbReference>
<evidence type="ECO:0000256" key="1">
    <source>
        <dbReference type="ARBA" id="ARBA00004651"/>
    </source>
</evidence>
<sequence length="1107" mass="118401">MGDFITGTPDYSMAPGVRLCDGVDIAVPVGASDPFAACSLSGMLKRARPSGALAHAGFAALGKYVVRRPVVVLAAWVGLAAVLFLALPTLIDVAGRRPPPFLPDDAPTLVASNTMKNAFREADAGNVAVILLTDEHGISKEDEEVYRRLVDKLNADKTNVRSTQDFIHIPELRQVMISKDGKAMQLPVSLVGSMGTGPGQLAFSNAQQTIQDVVKGSDLTLNIVGASATFQDINEIGARDQHMIETATAVLVFSILIIVYRSLVAMLLPLVTIGVSLVVAQQLVAGLGLMGLAVGPQTLVLMTGMMMGAGTDYAIFLFSRYQEFIRQGVASDQALVSALTSIGEVIAGSAGTVAITFLALSFATLGVFATIGPALAVTVLVGFFASVTMLPALIVLVGRRGWIKPRKDMTGKFWRRSGVNIVRRPVTHLAGSLAVLLALAGCATLVRYNYDNRKDLDPSAASNVAYEALNKHFPVSSTMQQFVLIQSPRDLRAPKSLADMEQMAQRIAQLPHIDAVRGITRPTGDVLEQAKATYQAGEVGSKLKDASNLINNNDAMLQKLVDGEYQLADALNQIRTQVLGGIGPVRSMLTQMAALQKQYGGSKTLDDLDKSAKMVSEMTSLGDAVGGQLVRVGDVYKWSGKALETLNATPFCNYYPACNDLKIGLQNVNDGNDPETVQKVINLGHMLQQYKSDPGTDDKVRGMGTNIENITSLLKQLRLYDTADLEKRLQQAVDGVNLLADSSKQLADGVKLLVDQVRGMGGGLNQASSFLLGMRRDANTPQMAGFYVPPEILGRNEFEKAATLFVSPDGHTVRYLVQTALNPFGTEAMDQTNAIVKAAQTALPNTTLSDAKVSMVGLSAVNRDIRDYYNSDIQYIVVVTLIVVFLILVQLLRSIVAPLYLVLSVVLSYGSALGIGVVFFQFILGYDISWSVPGIAFLVLVAVGADYNLLLISRIRDEAKWGVRSAIVKTVSATGGVITSAGLIFAASMLAMTVSSILGAVQLGFIIGIGLLLDTFIVRTVTVPATAALLGDANWWPSKSPRRRREEAEQAAALAATERLMAERQARRESDEVEPCPECGYAATCDACQMTTAFEAAGAVQHRGFFG</sequence>
<organism evidence="9 10">
    <name type="scientific">Mycolicibacterium aubagnense</name>
    <dbReference type="NCBI Taxonomy" id="319707"/>
    <lineage>
        <taxon>Bacteria</taxon>
        <taxon>Bacillati</taxon>
        <taxon>Actinomycetota</taxon>
        <taxon>Actinomycetes</taxon>
        <taxon>Mycobacteriales</taxon>
        <taxon>Mycobacteriaceae</taxon>
        <taxon>Mycolicibacterium</taxon>
    </lineage>
</organism>
<feature type="domain" description="SSD" evidence="8">
    <location>
        <begin position="894"/>
        <end position="1029"/>
    </location>
</feature>
<comment type="similarity">
    <text evidence="2">Belongs to the resistance-nodulation-cell division (RND) (TC 2.A.6) family. MmpL subfamily.</text>
</comment>
<evidence type="ECO:0000256" key="3">
    <source>
        <dbReference type="ARBA" id="ARBA00022475"/>
    </source>
</evidence>
<evidence type="ECO:0000256" key="5">
    <source>
        <dbReference type="ARBA" id="ARBA00022989"/>
    </source>
</evidence>
<evidence type="ECO:0000313" key="10">
    <source>
        <dbReference type="Proteomes" id="UP000465609"/>
    </source>
</evidence>
<dbReference type="PANTHER" id="PTHR33406">
    <property type="entry name" value="MEMBRANE PROTEIN MJ1562-RELATED"/>
    <property type="match status" value="1"/>
</dbReference>
<dbReference type="InterPro" id="IPR000731">
    <property type="entry name" value="SSD"/>
</dbReference>
<feature type="transmembrane region" description="Helical" evidence="7">
    <location>
        <begin position="873"/>
        <end position="892"/>
    </location>
</feature>
<evidence type="ECO:0000256" key="4">
    <source>
        <dbReference type="ARBA" id="ARBA00022692"/>
    </source>
</evidence>
<feature type="transmembrane region" description="Helical" evidence="7">
    <location>
        <begin position="249"/>
        <end position="279"/>
    </location>
</feature>
<keyword evidence="10" id="KW-1185">Reference proteome</keyword>
<dbReference type="PROSITE" id="PS50156">
    <property type="entry name" value="SSD"/>
    <property type="match status" value="2"/>
</dbReference>
<feature type="domain" description="SSD" evidence="8">
    <location>
        <begin position="270"/>
        <end position="396"/>
    </location>
</feature>
<accession>A0ABM8HPH0</accession>
<dbReference type="InterPro" id="IPR050545">
    <property type="entry name" value="Mycobact_MmpL"/>
</dbReference>
<dbReference type="Proteomes" id="UP000465609">
    <property type="component" value="Chromosome"/>
</dbReference>
<feature type="transmembrane region" description="Helical" evidence="7">
    <location>
        <begin position="971"/>
        <end position="991"/>
    </location>
</feature>
<name>A0ABM8HPH0_9MYCO</name>
<dbReference type="EMBL" id="AP022577">
    <property type="protein sequence ID" value="BBX82516.1"/>
    <property type="molecule type" value="Genomic_DNA"/>
</dbReference>
<feature type="transmembrane region" description="Helical" evidence="7">
    <location>
        <begin position="374"/>
        <end position="397"/>
    </location>
</feature>
<feature type="transmembrane region" description="Helical" evidence="7">
    <location>
        <begin position="930"/>
        <end position="950"/>
    </location>
</feature>
<evidence type="ECO:0000259" key="8">
    <source>
        <dbReference type="PROSITE" id="PS50156"/>
    </source>
</evidence>
<feature type="transmembrane region" description="Helical" evidence="7">
    <location>
        <begin position="426"/>
        <end position="446"/>
    </location>
</feature>
<reference evidence="9 10" key="1">
    <citation type="journal article" date="2019" name="Emerg. Microbes Infect.">
        <title>Comprehensive subspecies identification of 175 nontuberculous mycobacteria species based on 7547 genomic profiles.</title>
        <authorList>
            <person name="Matsumoto Y."/>
            <person name="Kinjo T."/>
            <person name="Motooka D."/>
            <person name="Nabeya D."/>
            <person name="Jung N."/>
            <person name="Uechi K."/>
            <person name="Horii T."/>
            <person name="Iida T."/>
            <person name="Fujita J."/>
            <person name="Nakamura S."/>
        </authorList>
    </citation>
    <scope>NUCLEOTIDE SEQUENCE [LARGE SCALE GENOMIC DNA]</scope>
    <source>
        <strain evidence="9 10">JCM 15296</strain>
    </source>
</reference>
<protein>
    <submittedName>
        <fullName evidence="9">Membrane protein</fullName>
    </submittedName>
</protein>
<feature type="transmembrane region" description="Helical" evidence="7">
    <location>
        <begin position="299"/>
        <end position="318"/>
    </location>
</feature>
<feature type="transmembrane region" description="Helical" evidence="7">
    <location>
        <begin position="345"/>
        <end position="368"/>
    </location>
</feature>
<evidence type="ECO:0000256" key="7">
    <source>
        <dbReference type="SAM" id="Phobius"/>
    </source>
</evidence>
<dbReference type="Pfam" id="PF03176">
    <property type="entry name" value="MMPL"/>
    <property type="match status" value="2"/>
</dbReference>
<keyword evidence="5 7" id="KW-1133">Transmembrane helix</keyword>